<keyword evidence="2" id="KW-1185">Reference proteome</keyword>
<accession>A0ABT4H4K7</accession>
<reference evidence="1 2" key="1">
    <citation type="submission" date="2022-05" db="EMBL/GenBank/DDBJ databases">
        <title>Genome Sequencing of Bee-Associated Microbes.</title>
        <authorList>
            <person name="Dunlap C."/>
        </authorList>
    </citation>
    <scope>NUCLEOTIDE SEQUENCE [LARGE SCALE GENOMIC DNA]</scope>
    <source>
        <strain evidence="1 2">NRRL B-04010</strain>
    </source>
</reference>
<evidence type="ECO:0000313" key="1">
    <source>
        <dbReference type="EMBL" id="MCY9763920.1"/>
    </source>
</evidence>
<dbReference type="EMBL" id="JAMDNP010000068">
    <property type="protein sequence ID" value="MCY9763920.1"/>
    <property type="molecule type" value="Genomic_DNA"/>
</dbReference>
<comment type="caution">
    <text evidence="1">The sequence shown here is derived from an EMBL/GenBank/DDBJ whole genome shotgun (WGS) entry which is preliminary data.</text>
</comment>
<dbReference type="Proteomes" id="UP001527181">
    <property type="component" value="Unassembled WGS sequence"/>
</dbReference>
<dbReference type="GeneID" id="94490040"/>
<organism evidence="1 2">
    <name type="scientific">Paenibacillus alvei</name>
    <name type="common">Bacillus alvei</name>
    <dbReference type="NCBI Taxonomy" id="44250"/>
    <lineage>
        <taxon>Bacteria</taxon>
        <taxon>Bacillati</taxon>
        <taxon>Bacillota</taxon>
        <taxon>Bacilli</taxon>
        <taxon>Bacillales</taxon>
        <taxon>Paenibacillaceae</taxon>
        <taxon>Paenibacillus</taxon>
    </lineage>
</organism>
<name>A0ABT4H4K7_PAEAL</name>
<dbReference type="Gene3D" id="2.60.120.260">
    <property type="entry name" value="Galactose-binding domain-like"/>
    <property type="match status" value="3"/>
</dbReference>
<sequence length="572" mass="61384">MKIFLKYGIVFLSLLIIFIFIFFNQQLALAEEVKYKYDSSGRVKLVKQEDKQYEYDYDANGNLLKKTKQTAVNLLENGGFEYYSGSYGLADGWGNYEQDGVIGTYAIEENKVMAGKRAQRMDAYSLNGNGMSLMQTVAVEQGKNYILHSHIKVEKISNAKVNLTLGFYDANGKVVGWPASGSINEDTKGEFFVLSTNGVVPQGAVRAAVQVNIIGSNGKGTASVVVDGMHLTYSTEPNLLANSGFESYTGSTGLADGWWNFAEGGVIGTYGIEENKVMAGKRAQKMDASSLNGKSMSLMQTVAVEQGKNYVLHSHINVEKISNAKVNLTLGFYDANGKVVGWPASGSINEDTKGEYFVLSTNGVVPQGAVRAAVQVNIIGSNGKGTASIVVDGMHLTYSTEPNLLANSGFESYTGSTGLADGWWNFAEDGVIGTYGIEENKIMAGKRAQKMDASSLNGNGMSLMQTVAVEQGKNYVLHSHINVEKISNAKVNLTLGFYDANGKVVGWPASGSINDDTKGEFFALSTNGVVPQGAVRAAVQVNIIGVNGKGTASVIIDDMNLNYAEGTFLLKN</sequence>
<gene>
    <name evidence="1" type="ORF">M5X12_25750</name>
</gene>
<evidence type="ECO:0000313" key="2">
    <source>
        <dbReference type="Proteomes" id="UP001527181"/>
    </source>
</evidence>
<protein>
    <recommendedName>
        <fullName evidence="3">YD repeat-containing protein</fullName>
    </recommendedName>
</protein>
<dbReference type="RefSeq" id="WP_262866652.1">
    <property type="nucleotide sequence ID" value="NZ_JAMDLX010000047.1"/>
</dbReference>
<evidence type="ECO:0008006" key="3">
    <source>
        <dbReference type="Google" id="ProtNLM"/>
    </source>
</evidence>
<proteinExistence type="predicted"/>